<dbReference type="AlphaFoldDB" id="A0ABD1T646"/>
<sequence length="101" mass="11956">MKFYTKNSNHDLMKHLDAIKVIHRGASLNGHQVCRDEAVFNILRTLTGYWRDFVEQLDVMFDRQMSAKLLIANLRERWVINSKDYKVMERPERYEPSAPAS</sequence>
<dbReference type="Proteomes" id="UP001604277">
    <property type="component" value="Unassembled WGS sequence"/>
</dbReference>
<name>A0ABD1T646_9LAMI</name>
<accession>A0ABD1T646</accession>
<comment type="caution">
    <text evidence="1">The sequence shown here is derived from an EMBL/GenBank/DDBJ whole genome shotgun (WGS) entry which is preliminary data.</text>
</comment>
<proteinExistence type="predicted"/>
<dbReference type="EMBL" id="JBFOLJ010000009">
    <property type="protein sequence ID" value="KAL2508204.1"/>
    <property type="molecule type" value="Genomic_DNA"/>
</dbReference>
<keyword evidence="2" id="KW-1185">Reference proteome</keyword>
<gene>
    <name evidence="1" type="ORF">Fot_31851</name>
</gene>
<evidence type="ECO:0000313" key="2">
    <source>
        <dbReference type="Proteomes" id="UP001604277"/>
    </source>
</evidence>
<evidence type="ECO:0000313" key="1">
    <source>
        <dbReference type="EMBL" id="KAL2508204.1"/>
    </source>
</evidence>
<organism evidence="1 2">
    <name type="scientific">Forsythia ovata</name>
    <dbReference type="NCBI Taxonomy" id="205694"/>
    <lineage>
        <taxon>Eukaryota</taxon>
        <taxon>Viridiplantae</taxon>
        <taxon>Streptophyta</taxon>
        <taxon>Embryophyta</taxon>
        <taxon>Tracheophyta</taxon>
        <taxon>Spermatophyta</taxon>
        <taxon>Magnoliopsida</taxon>
        <taxon>eudicotyledons</taxon>
        <taxon>Gunneridae</taxon>
        <taxon>Pentapetalae</taxon>
        <taxon>asterids</taxon>
        <taxon>lamiids</taxon>
        <taxon>Lamiales</taxon>
        <taxon>Oleaceae</taxon>
        <taxon>Forsythieae</taxon>
        <taxon>Forsythia</taxon>
    </lineage>
</organism>
<protein>
    <submittedName>
        <fullName evidence="1">Uncharacterized protein</fullName>
    </submittedName>
</protein>
<reference evidence="2" key="1">
    <citation type="submission" date="2024-07" db="EMBL/GenBank/DDBJ databases">
        <title>Two chromosome-level genome assemblies of Korean endemic species Abeliophyllum distichum and Forsythia ovata (Oleaceae).</title>
        <authorList>
            <person name="Jang H."/>
        </authorList>
    </citation>
    <scope>NUCLEOTIDE SEQUENCE [LARGE SCALE GENOMIC DNA]</scope>
</reference>